<keyword evidence="1" id="KW-1133">Transmembrane helix</keyword>
<gene>
    <name evidence="2" type="ORF">IQ16_04600</name>
</gene>
<evidence type="ECO:0000313" key="3">
    <source>
        <dbReference type="Proteomes" id="UP000316291"/>
    </source>
</evidence>
<comment type="caution">
    <text evidence="2">The sequence shown here is derived from an EMBL/GenBank/DDBJ whole genome shotgun (WGS) entry which is preliminary data.</text>
</comment>
<name>A0A562RG99_9BRAD</name>
<reference evidence="2 3" key="1">
    <citation type="journal article" date="2015" name="Stand. Genomic Sci.">
        <title>Genomic Encyclopedia of Bacterial and Archaeal Type Strains, Phase III: the genomes of soil and plant-associated and newly described type strains.</title>
        <authorList>
            <person name="Whitman W.B."/>
            <person name="Woyke T."/>
            <person name="Klenk H.P."/>
            <person name="Zhou Y."/>
            <person name="Lilburn T.G."/>
            <person name="Beck B.J."/>
            <person name="De Vos P."/>
            <person name="Vandamme P."/>
            <person name="Eisen J.A."/>
            <person name="Garrity G."/>
            <person name="Hugenholtz P."/>
            <person name="Kyrpides N.C."/>
        </authorList>
    </citation>
    <scope>NUCLEOTIDE SEQUENCE [LARGE SCALE GENOMIC DNA]</scope>
    <source>
        <strain evidence="2 3">CGMCC 1.10948</strain>
    </source>
</reference>
<proteinExistence type="predicted"/>
<dbReference type="Proteomes" id="UP000316291">
    <property type="component" value="Unassembled WGS sequence"/>
</dbReference>
<evidence type="ECO:0000256" key="1">
    <source>
        <dbReference type="SAM" id="Phobius"/>
    </source>
</evidence>
<dbReference type="RefSeq" id="WP_145831771.1">
    <property type="nucleotide sequence ID" value="NZ_VLLA01000011.1"/>
</dbReference>
<keyword evidence="1" id="KW-0812">Transmembrane</keyword>
<dbReference type="EMBL" id="VLLA01000011">
    <property type="protein sequence ID" value="TWI68075.1"/>
    <property type="molecule type" value="Genomic_DNA"/>
</dbReference>
<accession>A0A562RG99</accession>
<evidence type="ECO:0000313" key="2">
    <source>
        <dbReference type="EMBL" id="TWI68075.1"/>
    </source>
</evidence>
<sequence>MTREMRELFKTGRLSLAVGLSILSLCLVLGWLLLRKLDASPVSHILQESFLIFGWVAIWKPSDIFLYAWPPIARRRALFRRLAAADVALDSDVPWLSRSSKEEKDVKAM</sequence>
<protein>
    <submittedName>
        <fullName evidence="2">Uncharacterized protein</fullName>
    </submittedName>
</protein>
<dbReference type="OrthoDB" id="653003at2"/>
<keyword evidence="1" id="KW-0472">Membrane</keyword>
<feature type="transmembrane region" description="Helical" evidence="1">
    <location>
        <begin position="49"/>
        <end position="69"/>
    </location>
</feature>
<organism evidence="2 3">
    <name type="scientific">Bradyrhizobium huanghuaihaiense</name>
    <dbReference type="NCBI Taxonomy" id="990078"/>
    <lineage>
        <taxon>Bacteria</taxon>
        <taxon>Pseudomonadati</taxon>
        <taxon>Pseudomonadota</taxon>
        <taxon>Alphaproteobacteria</taxon>
        <taxon>Hyphomicrobiales</taxon>
        <taxon>Nitrobacteraceae</taxon>
        <taxon>Bradyrhizobium</taxon>
    </lineage>
</organism>
<dbReference type="AlphaFoldDB" id="A0A562RG99"/>
<keyword evidence="3" id="KW-1185">Reference proteome</keyword>